<dbReference type="Proteomes" id="UP000281738">
    <property type="component" value="Unassembled WGS sequence"/>
</dbReference>
<evidence type="ECO:0000313" key="2">
    <source>
        <dbReference type="Proteomes" id="UP000281738"/>
    </source>
</evidence>
<dbReference type="RefSeq" id="WP_123390397.1">
    <property type="nucleotide sequence ID" value="NZ_RKHO01000001.1"/>
</dbReference>
<comment type="caution">
    <text evidence="1">The sequence shown here is derived from an EMBL/GenBank/DDBJ whole genome shotgun (WGS) entry which is preliminary data.</text>
</comment>
<proteinExistence type="predicted"/>
<dbReference type="EMBL" id="RKHO01000001">
    <property type="protein sequence ID" value="ROR91055.1"/>
    <property type="molecule type" value="Genomic_DNA"/>
</dbReference>
<accession>A0A3N2CU45</accession>
<reference evidence="1 2" key="1">
    <citation type="submission" date="2018-11" db="EMBL/GenBank/DDBJ databases">
        <title>Sequencing the genomes of 1000 actinobacteria strains.</title>
        <authorList>
            <person name="Klenk H.-P."/>
        </authorList>
    </citation>
    <scope>NUCLEOTIDE SEQUENCE [LARGE SCALE GENOMIC DNA]</scope>
    <source>
        <strain evidence="1 2">DSM 12652</strain>
    </source>
</reference>
<evidence type="ECO:0000313" key="1">
    <source>
        <dbReference type="EMBL" id="ROR91055.1"/>
    </source>
</evidence>
<name>A0A3N2CU45_9ACTN</name>
<organism evidence="1 2">
    <name type="scientific">Nocardioides aurantiacus</name>
    <dbReference type="NCBI Taxonomy" id="86796"/>
    <lineage>
        <taxon>Bacteria</taxon>
        <taxon>Bacillati</taxon>
        <taxon>Actinomycetota</taxon>
        <taxon>Actinomycetes</taxon>
        <taxon>Propionibacteriales</taxon>
        <taxon>Nocardioidaceae</taxon>
        <taxon>Nocardioides</taxon>
    </lineage>
</organism>
<dbReference type="AlphaFoldDB" id="A0A3N2CU45"/>
<protein>
    <submittedName>
        <fullName evidence="1">Uncharacterized protein</fullName>
    </submittedName>
</protein>
<sequence>MDEGHLHLKGAEKPVLHVSAQEIGAEGAFELDRNDDVTDARVTYTSREFPVRTAGLALTDETLAVHFFIERKPDLQILQADDYEIRDDGYAEGEVREVVRLIAAFLRGEGSVEPRRTILGRRRVQLRLHLDDRRWIAR</sequence>
<keyword evidence="2" id="KW-1185">Reference proteome</keyword>
<gene>
    <name evidence="1" type="ORF">EDD33_1915</name>
</gene>